<comment type="caution">
    <text evidence="3">The sequence shown here is derived from an EMBL/GenBank/DDBJ whole genome shotgun (WGS) entry which is preliminary data.</text>
</comment>
<dbReference type="EMBL" id="VLXZ01000015">
    <property type="protein sequence ID" value="TSB45083.1"/>
    <property type="molecule type" value="Genomic_DNA"/>
</dbReference>
<dbReference type="CDD" id="cd10456">
    <property type="entry name" value="GIY-YIG_UPF0213"/>
    <property type="match status" value="1"/>
</dbReference>
<gene>
    <name evidence="3" type="ORF">FN960_18355</name>
</gene>
<dbReference type="PANTHER" id="PTHR34477:SF1">
    <property type="entry name" value="UPF0213 PROTEIN YHBQ"/>
    <property type="match status" value="1"/>
</dbReference>
<sequence>MSERHYVYIIECSDHTWYTGYTNNLLRRIEKHNEGKGAKYTRGRGPVTLVWEESFESKTEAMKLEYALKKMPRAKKEEYVHERRATVYATAKKLSD</sequence>
<protein>
    <submittedName>
        <fullName evidence="3">GIY-YIG nuclease family protein</fullName>
    </submittedName>
</protein>
<proteinExistence type="inferred from homology"/>
<comment type="similarity">
    <text evidence="1">Belongs to the UPF0213 family.</text>
</comment>
<dbReference type="Proteomes" id="UP000318521">
    <property type="component" value="Unassembled WGS sequence"/>
</dbReference>
<evidence type="ECO:0000259" key="2">
    <source>
        <dbReference type="PROSITE" id="PS50164"/>
    </source>
</evidence>
<reference evidence="3 4" key="1">
    <citation type="submission" date="2019-07" db="EMBL/GenBank/DDBJ databases">
        <authorList>
            <person name="Park Y.J."/>
            <person name="Jeong S.E."/>
            <person name="Jung H.S."/>
        </authorList>
    </citation>
    <scope>NUCLEOTIDE SEQUENCE [LARGE SCALE GENOMIC DNA]</scope>
    <source>
        <strain evidence="4">P16(2019)</strain>
    </source>
</reference>
<dbReference type="InterPro" id="IPR000305">
    <property type="entry name" value="GIY-YIG_endonuc"/>
</dbReference>
<dbReference type="AlphaFoldDB" id="A0A553ZUI9"/>
<name>A0A553ZUI9_9BACI</name>
<dbReference type="OrthoDB" id="9807770at2"/>
<keyword evidence="4" id="KW-1185">Reference proteome</keyword>
<dbReference type="Pfam" id="PF01541">
    <property type="entry name" value="GIY-YIG"/>
    <property type="match status" value="1"/>
</dbReference>
<dbReference type="Gene3D" id="3.40.1440.10">
    <property type="entry name" value="GIY-YIG endonuclease"/>
    <property type="match status" value="1"/>
</dbReference>
<dbReference type="InterPro" id="IPR050190">
    <property type="entry name" value="UPF0213_domain"/>
</dbReference>
<dbReference type="PANTHER" id="PTHR34477">
    <property type="entry name" value="UPF0213 PROTEIN YHBQ"/>
    <property type="match status" value="1"/>
</dbReference>
<dbReference type="RefSeq" id="WP_143850325.1">
    <property type="nucleotide sequence ID" value="NZ_VLXZ01000015.1"/>
</dbReference>
<dbReference type="InterPro" id="IPR035901">
    <property type="entry name" value="GIY-YIG_endonuc_sf"/>
</dbReference>
<evidence type="ECO:0000313" key="4">
    <source>
        <dbReference type="Proteomes" id="UP000318521"/>
    </source>
</evidence>
<dbReference type="SUPFAM" id="SSF82771">
    <property type="entry name" value="GIY-YIG endonuclease"/>
    <property type="match status" value="1"/>
</dbReference>
<feature type="domain" description="GIY-YIG" evidence="2">
    <location>
        <begin position="3"/>
        <end position="78"/>
    </location>
</feature>
<evidence type="ECO:0000256" key="1">
    <source>
        <dbReference type="ARBA" id="ARBA00007435"/>
    </source>
</evidence>
<evidence type="ECO:0000313" key="3">
    <source>
        <dbReference type="EMBL" id="TSB45083.1"/>
    </source>
</evidence>
<organism evidence="3 4">
    <name type="scientific">Alkalicoccobacillus porphyridii</name>
    <dbReference type="NCBI Taxonomy" id="2597270"/>
    <lineage>
        <taxon>Bacteria</taxon>
        <taxon>Bacillati</taxon>
        <taxon>Bacillota</taxon>
        <taxon>Bacilli</taxon>
        <taxon>Bacillales</taxon>
        <taxon>Bacillaceae</taxon>
        <taxon>Alkalicoccobacillus</taxon>
    </lineage>
</organism>
<dbReference type="PROSITE" id="PS50164">
    <property type="entry name" value="GIY_YIG"/>
    <property type="match status" value="1"/>
</dbReference>
<accession>A0A553ZUI9</accession>